<dbReference type="PROSITE" id="PS51257">
    <property type="entry name" value="PROKAR_LIPOPROTEIN"/>
    <property type="match status" value="1"/>
</dbReference>
<sequence length="146" mass="15588">MGRAGPSGPNVQYLLRCAAGAALMSVLFLLSACQTEPMGGVLNLQVEAPSPVAALQKINSNGAKCWMRSGDRRFRDLHMIPELDTRVGRPRLLIMRSKRQQGLPLLVIEASGSPTTISTYGPLASTHAGAQINADIMRWSGGEANC</sequence>
<proteinExistence type="predicted"/>
<organism evidence="1 2">
    <name type="scientific">Nitratireductor rhodophyticola</name>
    <dbReference type="NCBI Taxonomy" id="2854036"/>
    <lineage>
        <taxon>Bacteria</taxon>
        <taxon>Pseudomonadati</taxon>
        <taxon>Pseudomonadota</taxon>
        <taxon>Alphaproteobacteria</taxon>
        <taxon>Hyphomicrobiales</taxon>
        <taxon>Phyllobacteriaceae</taxon>
        <taxon>Nitratireductor</taxon>
    </lineage>
</organism>
<evidence type="ECO:0000313" key="1">
    <source>
        <dbReference type="EMBL" id="MBY8915071.1"/>
    </source>
</evidence>
<evidence type="ECO:0008006" key="3">
    <source>
        <dbReference type="Google" id="ProtNLM"/>
    </source>
</evidence>
<name>A0ABS7R2B9_9HYPH</name>
<comment type="caution">
    <text evidence="1">The sequence shown here is derived from an EMBL/GenBank/DDBJ whole genome shotgun (WGS) entry which is preliminary data.</text>
</comment>
<keyword evidence="2" id="KW-1185">Reference proteome</keyword>
<dbReference type="RefSeq" id="WP_223004214.1">
    <property type="nucleotide sequence ID" value="NZ_JAHSQO010000001.1"/>
</dbReference>
<dbReference type="Proteomes" id="UP000777661">
    <property type="component" value="Unassembled WGS sequence"/>
</dbReference>
<evidence type="ECO:0000313" key="2">
    <source>
        <dbReference type="Proteomes" id="UP000777661"/>
    </source>
</evidence>
<protein>
    <recommendedName>
        <fullName evidence="3">Lipoprotein</fullName>
    </recommendedName>
</protein>
<accession>A0ABS7R2B9</accession>
<reference evidence="1 2" key="1">
    <citation type="submission" date="2021-06" db="EMBL/GenBank/DDBJ databases">
        <title>Nitratireductor porphyridii sp. nov., isolated from a small marine red alga, Porphyridium purpureum in South Korea.</title>
        <authorList>
            <person name="Kim K.H."/>
            <person name="Kristyanto S."/>
            <person name="Jeon C.O."/>
        </authorList>
    </citation>
    <scope>NUCLEOTIDE SEQUENCE [LARGE SCALE GENOMIC DNA]</scope>
    <source>
        <strain evidence="1 2">R6</strain>
    </source>
</reference>
<dbReference type="EMBL" id="JAHSQO010000001">
    <property type="protein sequence ID" value="MBY8915071.1"/>
    <property type="molecule type" value="Genomic_DNA"/>
</dbReference>
<gene>
    <name evidence="1" type="ORF">KVG22_00605</name>
</gene>